<dbReference type="OMA" id="ILDCHAM"/>
<dbReference type="InterPro" id="IPR001902">
    <property type="entry name" value="SLC26A/SulP_fam"/>
</dbReference>
<reference evidence="3 4" key="1">
    <citation type="journal article" date="2013" name="Curr. Biol.">
        <title>The Genome of the Foraminiferan Reticulomyxa filosa.</title>
        <authorList>
            <person name="Glockner G."/>
            <person name="Hulsmann N."/>
            <person name="Schleicher M."/>
            <person name="Noegel A.A."/>
            <person name="Eichinger L."/>
            <person name="Gallinger C."/>
            <person name="Pawlowski J."/>
            <person name="Sierra R."/>
            <person name="Euteneuer U."/>
            <person name="Pillet L."/>
            <person name="Moustafa A."/>
            <person name="Platzer M."/>
            <person name="Groth M."/>
            <person name="Szafranski K."/>
            <person name="Schliwa M."/>
        </authorList>
    </citation>
    <scope>NUCLEOTIDE SEQUENCE [LARGE SCALE GENOMIC DNA]</scope>
</reference>
<accession>X6MXF0</accession>
<dbReference type="Proteomes" id="UP000023152">
    <property type="component" value="Unassembled WGS sequence"/>
</dbReference>
<comment type="caution">
    <text evidence="3">The sequence shown here is derived from an EMBL/GenBank/DDBJ whole genome shotgun (WGS) entry which is preliminary data.</text>
</comment>
<dbReference type="OrthoDB" id="288203at2759"/>
<dbReference type="InterPro" id="IPR036513">
    <property type="entry name" value="STAS_dom_sf"/>
</dbReference>
<dbReference type="Gene3D" id="3.30.750.24">
    <property type="entry name" value="STAS domain"/>
    <property type="match status" value="1"/>
</dbReference>
<evidence type="ECO:0000259" key="2">
    <source>
        <dbReference type="PROSITE" id="PS50801"/>
    </source>
</evidence>
<keyword evidence="4" id="KW-1185">Reference proteome</keyword>
<protein>
    <submittedName>
        <fullName evidence="3">Sulfate transporter</fullName>
    </submittedName>
</protein>
<dbReference type="Pfam" id="PF01740">
    <property type="entry name" value="STAS"/>
    <property type="match status" value="1"/>
</dbReference>
<proteinExistence type="predicted"/>
<feature type="transmembrane region" description="Helical" evidence="1">
    <location>
        <begin position="51"/>
        <end position="81"/>
    </location>
</feature>
<keyword evidence="1" id="KW-0812">Transmembrane</keyword>
<keyword evidence="1" id="KW-1133">Transmembrane helix</keyword>
<evidence type="ECO:0000313" key="4">
    <source>
        <dbReference type="Proteomes" id="UP000023152"/>
    </source>
</evidence>
<evidence type="ECO:0000313" key="3">
    <source>
        <dbReference type="EMBL" id="ETO18301.1"/>
    </source>
</evidence>
<dbReference type="GO" id="GO:0055085">
    <property type="term" value="P:transmembrane transport"/>
    <property type="evidence" value="ECO:0007669"/>
    <property type="project" value="InterPro"/>
</dbReference>
<dbReference type="InterPro" id="IPR002645">
    <property type="entry name" value="STAS_dom"/>
</dbReference>
<dbReference type="SUPFAM" id="SSF52091">
    <property type="entry name" value="SpoIIaa-like"/>
    <property type="match status" value="1"/>
</dbReference>
<feature type="transmembrane region" description="Helical" evidence="1">
    <location>
        <begin position="13"/>
        <end position="31"/>
    </location>
</feature>
<dbReference type="CDD" id="cd07042">
    <property type="entry name" value="STAS_SulP_like_sulfate_transporter"/>
    <property type="match status" value="1"/>
</dbReference>
<dbReference type="AlphaFoldDB" id="X6MXF0"/>
<feature type="domain" description="STAS" evidence="2">
    <location>
        <begin position="106"/>
        <end position="224"/>
    </location>
</feature>
<gene>
    <name evidence="3" type="ORF">RFI_18975</name>
</gene>
<dbReference type="GO" id="GO:0016020">
    <property type="term" value="C:membrane"/>
    <property type="evidence" value="ECO:0007669"/>
    <property type="project" value="InterPro"/>
</dbReference>
<name>X6MXF0_RETFI</name>
<dbReference type="EMBL" id="ASPP01015151">
    <property type="protein sequence ID" value="ETO18301.1"/>
    <property type="molecule type" value="Genomic_DNA"/>
</dbReference>
<dbReference type="PANTHER" id="PTHR11814">
    <property type="entry name" value="SULFATE TRANSPORTER"/>
    <property type="match status" value="1"/>
</dbReference>
<sequence length="264" mass="30177">MALMIIISGVPRLIFWLPRSVLAGIVWNACIGMFPYEKMMELSKIDTKDSYIVIITLLCTALWGIFEGIEVGFGLSIVLLLQRTSKPHCSVMGRVPNSMMYGGITTWPDAITTNGIIIFRVDGSLYFGNCNYLKRAVQVLVDRNRRHNKRLLYFILDCHAMNDLDSSGVLALDTVAKYLHQNRIILMMAGLKYPVMKVIKRSHLANLIGTEHFFFSDFHAHMRIYGRIRLCKGLPINSDVPFDYIDKKNHNLIKLVQFFPVFVN</sequence>
<organism evidence="3 4">
    <name type="scientific">Reticulomyxa filosa</name>
    <dbReference type="NCBI Taxonomy" id="46433"/>
    <lineage>
        <taxon>Eukaryota</taxon>
        <taxon>Sar</taxon>
        <taxon>Rhizaria</taxon>
        <taxon>Retaria</taxon>
        <taxon>Foraminifera</taxon>
        <taxon>Monothalamids</taxon>
        <taxon>Reticulomyxidae</taxon>
        <taxon>Reticulomyxa</taxon>
    </lineage>
</organism>
<keyword evidence="1" id="KW-0472">Membrane</keyword>
<evidence type="ECO:0000256" key="1">
    <source>
        <dbReference type="SAM" id="Phobius"/>
    </source>
</evidence>
<dbReference type="PROSITE" id="PS50801">
    <property type="entry name" value="STAS"/>
    <property type="match status" value="1"/>
</dbReference>